<organism evidence="1 2">
    <name type="scientific">Steinernema hermaphroditum</name>
    <dbReference type="NCBI Taxonomy" id="289476"/>
    <lineage>
        <taxon>Eukaryota</taxon>
        <taxon>Metazoa</taxon>
        <taxon>Ecdysozoa</taxon>
        <taxon>Nematoda</taxon>
        <taxon>Chromadorea</taxon>
        <taxon>Rhabditida</taxon>
        <taxon>Tylenchina</taxon>
        <taxon>Panagrolaimomorpha</taxon>
        <taxon>Strongyloidoidea</taxon>
        <taxon>Steinernematidae</taxon>
        <taxon>Steinernema</taxon>
    </lineage>
</organism>
<dbReference type="EMBL" id="JAUCMV010000002">
    <property type="protein sequence ID" value="KAK0419949.1"/>
    <property type="molecule type" value="Genomic_DNA"/>
</dbReference>
<accession>A0AA39IBH5</accession>
<evidence type="ECO:0000313" key="1">
    <source>
        <dbReference type="EMBL" id="KAK0419949.1"/>
    </source>
</evidence>
<comment type="caution">
    <text evidence="1">The sequence shown here is derived from an EMBL/GenBank/DDBJ whole genome shotgun (WGS) entry which is preliminary data.</text>
</comment>
<dbReference type="AlphaFoldDB" id="A0AA39IBH5"/>
<gene>
    <name evidence="1" type="ORF">QR680_014424</name>
</gene>
<proteinExistence type="predicted"/>
<sequence>MENNLELTCVDVKLFSETVAERIFEVSRKIFKADRDVAQYYRSKYSSGYWADEPTNREHNRNVLSLVEAALHSESEVYLDAYLSNNLKKKLVKQLQFKRVKPNEWSYADERFYKITNPSGIDDDLTKIKLTIFNEDPMTIHSLLLNQTTDFEGVLSSIYHEYGQLNFEIIDANTIEVSMFKQQSSEELKKLFETEFSKLFGMQVNVILKYMRC</sequence>
<reference evidence="1" key="1">
    <citation type="submission" date="2023-06" db="EMBL/GenBank/DDBJ databases">
        <title>Genomic analysis of the entomopathogenic nematode Steinernema hermaphroditum.</title>
        <authorList>
            <person name="Schwarz E.M."/>
            <person name="Heppert J.K."/>
            <person name="Baniya A."/>
            <person name="Schwartz H.T."/>
            <person name="Tan C.-H."/>
            <person name="Antoshechkin I."/>
            <person name="Sternberg P.W."/>
            <person name="Goodrich-Blair H."/>
            <person name="Dillman A.R."/>
        </authorList>
    </citation>
    <scope>NUCLEOTIDE SEQUENCE</scope>
    <source>
        <strain evidence="1">PS9179</strain>
        <tissue evidence="1">Whole animal</tissue>
    </source>
</reference>
<evidence type="ECO:0000313" key="2">
    <source>
        <dbReference type="Proteomes" id="UP001175271"/>
    </source>
</evidence>
<dbReference type="Proteomes" id="UP001175271">
    <property type="component" value="Unassembled WGS sequence"/>
</dbReference>
<protein>
    <submittedName>
        <fullName evidence="1">Uncharacterized protein</fullName>
    </submittedName>
</protein>
<name>A0AA39IBH5_9BILA</name>
<keyword evidence="2" id="KW-1185">Reference proteome</keyword>